<dbReference type="InterPro" id="IPR036259">
    <property type="entry name" value="MFS_trans_sf"/>
</dbReference>
<feature type="compositionally biased region" description="Basic and acidic residues" evidence="5">
    <location>
        <begin position="7"/>
        <end position="18"/>
    </location>
</feature>
<feature type="transmembrane region" description="Helical" evidence="6">
    <location>
        <begin position="389"/>
        <end position="418"/>
    </location>
</feature>
<dbReference type="PANTHER" id="PTHR48021:SF1">
    <property type="entry name" value="GH07001P-RELATED"/>
    <property type="match status" value="1"/>
</dbReference>
<comment type="caution">
    <text evidence="7">The sequence shown here is derived from an EMBL/GenBank/DDBJ whole genome shotgun (WGS) entry which is preliminary data.</text>
</comment>
<sequence length="521" mass="57252">MTEDETKELLRLRDDSAKARMRSNGPVSTSKGTSTSTRSSAPHNGNGAAGSAALPESDSNVKHNSSAAFPTASVAGIKPLTWMFFSLAAGLIYGYNVSMAAPLQYIRDDLKLSSSQQEAVSATATLSDACSMLVGGHLADRYGRALMSSLFSVSFSWLVVWRLCSGVGNGLSILLLPMYISECVDAEHRGTYLTLFQLGVNSGCAFPYLFMILVDENWRSCLAFGSLPALFVLYNLNFHFPESIRWLRWKQDPDGFDLESAENEVATTDDDSTTDARAVSSHQPKPHLELLIGVLLAYVNNCVDASLFYGPVIISNAIPHFSRKDANIFGLACSLLAAFSVLFAARFLINSLPRRQLYLLCLVVVTLTFVISGIIFAKYSTDDFAHDPIASGSVIITFAIMNIFAAIGPSILFVVILSELFTDSSYRARYMSYCTFSMSLISLLVNGSLLTLFETFGTAMTFIGWIVDVISFEQEVRHFVKLQLDVCHLIFQLLYPYTFCIRILRAGGKFGIRALKLLDLM</sequence>
<keyword evidence="8" id="KW-1185">Reference proteome</keyword>
<protein>
    <recommendedName>
        <fullName evidence="9">Major facilitator superfamily (MFS) profile domain-containing protein</fullName>
    </recommendedName>
</protein>
<dbReference type="PANTHER" id="PTHR48021">
    <property type="match status" value="1"/>
</dbReference>
<evidence type="ECO:0000256" key="3">
    <source>
        <dbReference type="ARBA" id="ARBA00022989"/>
    </source>
</evidence>
<dbReference type="InterPro" id="IPR005828">
    <property type="entry name" value="MFS_sugar_transport-like"/>
</dbReference>
<evidence type="ECO:0000256" key="5">
    <source>
        <dbReference type="SAM" id="MobiDB-lite"/>
    </source>
</evidence>
<evidence type="ECO:0000256" key="2">
    <source>
        <dbReference type="ARBA" id="ARBA00022692"/>
    </source>
</evidence>
<feature type="compositionally biased region" description="Low complexity" evidence="5">
    <location>
        <begin position="28"/>
        <end position="40"/>
    </location>
</feature>
<dbReference type="AlphaFoldDB" id="A0AAD5LDJ4"/>
<dbReference type="SUPFAM" id="SSF103473">
    <property type="entry name" value="MFS general substrate transporter"/>
    <property type="match status" value="1"/>
</dbReference>
<comment type="subcellular location">
    <subcellularLocation>
        <location evidence="1">Membrane</location>
    </subcellularLocation>
</comment>
<organism evidence="7 8">
    <name type="scientific">Pythium insidiosum</name>
    <name type="common">Pythiosis disease agent</name>
    <dbReference type="NCBI Taxonomy" id="114742"/>
    <lineage>
        <taxon>Eukaryota</taxon>
        <taxon>Sar</taxon>
        <taxon>Stramenopiles</taxon>
        <taxon>Oomycota</taxon>
        <taxon>Peronosporomycetes</taxon>
        <taxon>Pythiales</taxon>
        <taxon>Pythiaceae</taxon>
        <taxon>Pythium</taxon>
    </lineage>
</organism>
<gene>
    <name evidence="7" type="ORF">P43SY_010277</name>
</gene>
<evidence type="ECO:0000313" key="8">
    <source>
        <dbReference type="Proteomes" id="UP001209570"/>
    </source>
</evidence>
<feature type="transmembrane region" description="Helical" evidence="6">
    <location>
        <begin position="326"/>
        <end position="345"/>
    </location>
</feature>
<name>A0AAD5LDJ4_PYTIN</name>
<evidence type="ECO:0000313" key="7">
    <source>
        <dbReference type="EMBL" id="KAJ0394409.1"/>
    </source>
</evidence>
<feature type="transmembrane region" description="Helical" evidence="6">
    <location>
        <begin position="290"/>
        <end position="314"/>
    </location>
</feature>
<evidence type="ECO:0000256" key="6">
    <source>
        <dbReference type="SAM" id="Phobius"/>
    </source>
</evidence>
<dbReference type="Gene3D" id="1.20.1250.20">
    <property type="entry name" value="MFS general substrate transporter like domains"/>
    <property type="match status" value="1"/>
</dbReference>
<proteinExistence type="predicted"/>
<feature type="transmembrane region" description="Helical" evidence="6">
    <location>
        <begin position="222"/>
        <end position="240"/>
    </location>
</feature>
<keyword evidence="3 6" id="KW-1133">Transmembrane helix</keyword>
<feature type="region of interest" description="Disordered" evidence="5">
    <location>
        <begin position="1"/>
        <end position="62"/>
    </location>
</feature>
<keyword evidence="2 6" id="KW-0812">Transmembrane</keyword>
<evidence type="ECO:0000256" key="4">
    <source>
        <dbReference type="ARBA" id="ARBA00023136"/>
    </source>
</evidence>
<feature type="transmembrane region" description="Helical" evidence="6">
    <location>
        <begin position="357"/>
        <end position="377"/>
    </location>
</feature>
<feature type="transmembrane region" description="Helical" evidence="6">
    <location>
        <begin position="192"/>
        <end position="210"/>
    </location>
</feature>
<keyword evidence="4 6" id="KW-0472">Membrane</keyword>
<feature type="transmembrane region" description="Helical" evidence="6">
    <location>
        <begin position="80"/>
        <end position="98"/>
    </location>
</feature>
<reference evidence="7" key="1">
    <citation type="submission" date="2021-12" db="EMBL/GenBank/DDBJ databases">
        <title>Prjna785345.</title>
        <authorList>
            <person name="Rujirawat T."/>
            <person name="Krajaejun T."/>
        </authorList>
    </citation>
    <scope>NUCLEOTIDE SEQUENCE</scope>
    <source>
        <strain evidence="7">Pi057C3</strain>
    </source>
</reference>
<dbReference type="InterPro" id="IPR050549">
    <property type="entry name" value="MFS_Trehalose_Transporter"/>
</dbReference>
<evidence type="ECO:0000256" key="1">
    <source>
        <dbReference type="ARBA" id="ARBA00004370"/>
    </source>
</evidence>
<feature type="transmembrane region" description="Helical" evidence="6">
    <location>
        <begin position="159"/>
        <end position="180"/>
    </location>
</feature>
<evidence type="ECO:0008006" key="9">
    <source>
        <dbReference type="Google" id="ProtNLM"/>
    </source>
</evidence>
<dbReference type="EMBL" id="JAKCXM010000412">
    <property type="protein sequence ID" value="KAJ0394409.1"/>
    <property type="molecule type" value="Genomic_DNA"/>
</dbReference>
<dbReference type="GO" id="GO:0016020">
    <property type="term" value="C:membrane"/>
    <property type="evidence" value="ECO:0007669"/>
    <property type="project" value="UniProtKB-SubCell"/>
</dbReference>
<accession>A0AAD5LDJ4</accession>
<dbReference type="GO" id="GO:0022857">
    <property type="term" value="F:transmembrane transporter activity"/>
    <property type="evidence" value="ECO:0007669"/>
    <property type="project" value="InterPro"/>
</dbReference>
<dbReference type="Pfam" id="PF00083">
    <property type="entry name" value="Sugar_tr"/>
    <property type="match status" value="1"/>
</dbReference>
<feature type="transmembrane region" description="Helical" evidence="6">
    <location>
        <begin position="430"/>
        <end position="449"/>
    </location>
</feature>
<dbReference type="Proteomes" id="UP001209570">
    <property type="component" value="Unassembled WGS sequence"/>
</dbReference>